<organism evidence="1 2">
    <name type="scientific">Pleurotus cornucopiae</name>
    <name type="common">Cornucopia mushroom</name>
    <dbReference type="NCBI Taxonomy" id="5321"/>
    <lineage>
        <taxon>Eukaryota</taxon>
        <taxon>Fungi</taxon>
        <taxon>Dikarya</taxon>
        <taxon>Basidiomycota</taxon>
        <taxon>Agaricomycotina</taxon>
        <taxon>Agaricomycetes</taxon>
        <taxon>Agaricomycetidae</taxon>
        <taxon>Agaricales</taxon>
        <taxon>Pleurotineae</taxon>
        <taxon>Pleurotaceae</taxon>
        <taxon>Pleurotus</taxon>
    </lineage>
</organism>
<evidence type="ECO:0000313" key="2">
    <source>
        <dbReference type="Proteomes" id="UP000824881"/>
    </source>
</evidence>
<accession>A0ACB7JCP5</accession>
<name>A0ACB7JCP5_PLECO</name>
<keyword evidence="2" id="KW-1185">Reference proteome</keyword>
<evidence type="ECO:0000313" key="1">
    <source>
        <dbReference type="EMBL" id="KAG9227876.1"/>
    </source>
</evidence>
<protein>
    <submittedName>
        <fullName evidence="1">Uncharacterized protein</fullName>
    </submittedName>
</protein>
<reference evidence="1 2" key="1">
    <citation type="journal article" date="2021" name="Appl. Environ. Microbiol.">
        <title>Genetic linkage and physical mapping for an oyster mushroom Pleurotus cornucopiae and QTL analysis for the trait cap color.</title>
        <authorList>
            <person name="Zhang Y."/>
            <person name="Gao W."/>
            <person name="Sonnenberg A."/>
            <person name="Chen Q."/>
            <person name="Zhang J."/>
            <person name="Huang C."/>
        </authorList>
    </citation>
    <scope>NUCLEOTIDE SEQUENCE [LARGE SCALE GENOMIC DNA]</scope>
    <source>
        <strain evidence="1">CCMSSC00406</strain>
    </source>
</reference>
<gene>
    <name evidence="1" type="ORF">CCMSSC00406_0009133</name>
</gene>
<proteinExistence type="predicted"/>
<sequence>MSFISNLFPRFFGKNPTPTSLDLAHEQTPAPYPWSTHPLQLLPPTVSTNTSRPGPACSPTPPSPLSASPESPESPSPFPRYGHSVAASHGDLYLFGGLVDGRLRNDVYLLRAAFAESNGGNSSDGTDTLSISASLFETGGAVPSPRVNHAGAIVSSVLVIWGGQTHIDTAHTPEPRSQAILSASPTSTSKPGVLDGGVYLLDLVSHEWTRATVHGPAPSARYGHAAASIGASFFVFGGHATGAFFNDIWVFTLTTRASQCFFALPPNVQRDGRIEIEIEIEIGACMCIVAWELCEPVAGDRPAPRSGHSCVAHGDNVIVYVCLLPPAPPPLPFCPAAPLPHSF</sequence>
<comment type="caution">
    <text evidence="1">The sequence shown here is derived from an EMBL/GenBank/DDBJ whole genome shotgun (WGS) entry which is preliminary data.</text>
</comment>
<dbReference type="EMBL" id="WQMT02000001">
    <property type="protein sequence ID" value="KAG9227876.1"/>
    <property type="molecule type" value="Genomic_DNA"/>
</dbReference>
<dbReference type="Proteomes" id="UP000824881">
    <property type="component" value="Unassembled WGS sequence"/>
</dbReference>